<proteinExistence type="inferred from homology"/>
<dbReference type="GO" id="GO:0004222">
    <property type="term" value="F:metalloendopeptidase activity"/>
    <property type="evidence" value="ECO:0007669"/>
    <property type="project" value="UniProtKB-UniRule"/>
</dbReference>
<sequence length="337" mass="37306">MKEKKLEELKYEIRTDLAIEARELVHKDEDIEIRGVEVDEDFNESIHLKTTKVNIKDDQGSKVMNKPIGNYITMECELMKENDSEVHELLMKELAKQISSLVKNKDNTNPLILVVGLGNNWVTPDSLGPKVVSNLLVTRHLFEQIKDAEYLEALGRVSAISPGVMGQTGMETYEIVKGIVDEVKPDLIIAVDALASRRTSRVNSTIQVSDTGIHPGSGVGNKRKAITEESLGIPVLAIGVPTVVDAATIVNDTMDNLIDVMTQHTNNDSILGSLKEFTSEEKYQLIQEVLNPYMGNMFVTPKDIDAVVKRISFIIAGAINIALHPEIDYKEITSALN</sequence>
<dbReference type="RefSeq" id="WP_132249282.1">
    <property type="nucleotide sequence ID" value="NZ_SMAL01000001.1"/>
</dbReference>
<dbReference type="EC" id="3.4.24.78" evidence="4"/>
<comment type="catalytic activity">
    <reaction evidence="4">
        <text>Endopeptidase action with P4 Glu or Asp, P1 preferably Glu &gt; Asp, P1' hydrophobic and P2' Ala.</text>
        <dbReference type="EC" id="3.4.24.78"/>
    </reaction>
</comment>
<dbReference type="PIRSF" id="PIRSF019549">
    <property type="entry name" value="Peptidase_A25"/>
    <property type="match status" value="1"/>
</dbReference>
<gene>
    <name evidence="4" type="primary">gpr</name>
    <name evidence="5" type="ORF">EDC18_101163</name>
</gene>
<evidence type="ECO:0000256" key="4">
    <source>
        <dbReference type="HAMAP-Rule" id="MF_00626"/>
    </source>
</evidence>
<organism evidence="5 6">
    <name type="scientific">Natranaerovirga pectinivora</name>
    <dbReference type="NCBI Taxonomy" id="682400"/>
    <lineage>
        <taxon>Bacteria</taxon>
        <taxon>Bacillati</taxon>
        <taxon>Bacillota</taxon>
        <taxon>Clostridia</taxon>
        <taxon>Lachnospirales</taxon>
        <taxon>Natranaerovirgaceae</taxon>
        <taxon>Natranaerovirga</taxon>
    </lineage>
</organism>
<accession>A0A4R3MNM8</accession>
<dbReference type="NCBIfam" id="TIGR01441">
    <property type="entry name" value="GPR"/>
    <property type="match status" value="1"/>
</dbReference>
<evidence type="ECO:0000313" key="5">
    <source>
        <dbReference type="EMBL" id="TCT16867.1"/>
    </source>
</evidence>
<comment type="subunit">
    <text evidence="4">Homotetramer.</text>
</comment>
<comment type="similarity">
    <text evidence="4">Belongs to the peptidase A25 family.</text>
</comment>
<protein>
    <recommendedName>
        <fullName evidence="4">Germination protease</fullName>
        <ecNumber evidence="4">3.4.24.78</ecNumber>
    </recommendedName>
    <alternativeName>
        <fullName evidence="4">GPR endopeptidase</fullName>
    </alternativeName>
    <alternativeName>
        <fullName evidence="4">Germination proteinase</fullName>
    </alternativeName>
    <alternativeName>
        <fullName evidence="4">Spore protease</fullName>
    </alternativeName>
</protein>
<dbReference type="OrthoDB" id="9777293at2"/>
<name>A0A4R3MNM8_9FIRM</name>
<dbReference type="Pfam" id="PF03418">
    <property type="entry name" value="Peptidase_A25"/>
    <property type="match status" value="1"/>
</dbReference>
<keyword evidence="1 4" id="KW-0645">Protease</keyword>
<dbReference type="Gene3D" id="3.40.50.1450">
    <property type="entry name" value="HybD-like"/>
    <property type="match status" value="1"/>
</dbReference>
<evidence type="ECO:0000256" key="1">
    <source>
        <dbReference type="ARBA" id="ARBA00022670"/>
    </source>
</evidence>
<reference evidence="5 6" key="1">
    <citation type="submission" date="2019-03" db="EMBL/GenBank/DDBJ databases">
        <title>Genomic Encyclopedia of Type Strains, Phase IV (KMG-IV): sequencing the most valuable type-strain genomes for metagenomic binning, comparative biology and taxonomic classification.</title>
        <authorList>
            <person name="Goeker M."/>
        </authorList>
    </citation>
    <scope>NUCLEOTIDE SEQUENCE [LARGE SCALE GENOMIC DNA]</scope>
    <source>
        <strain evidence="5 6">DSM 24629</strain>
    </source>
</reference>
<keyword evidence="6" id="KW-1185">Reference proteome</keyword>
<dbReference type="GO" id="GO:0009847">
    <property type="term" value="P:spore germination"/>
    <property type="evidence" value="ECO:0007669"/>
    <property type="project" value="UniProtKB-UniRule"/>
</dbReference>
<keyword evidence="2 4" id="KW-0378">Hydrolase</keyword>
<dbReference type="HAMAP" id="MF_00626">
    <property type="entry name" value="Germination_prot"/>
    <property type="match status" value="1"/>
</dbReference>
<comment type="PTM">
    <text evidence="4">Autoproteolytically processed. The inactive tetrameric zymogen termed p46 autoprocesses to a smaller form termed p41, which is active only during spore germination.</text>
</comment>
<dbReference type="EMBL" id="SMAL01000001">
    <property type="protein sequence ID" value="TCT16867.1"/>
    <property type="molecule type" value="Genomic_DNA"/>
</dbReference>
<evidence type="ECO:0000313" key="6">
    <source>
        <dbReference type="Proteomes" id="UP000294902"/>
    </source>
</evidence>
<evidence type="ECO:0000256" key="3">
    <source>
        <dbReference type="ARBA" id="ARBA00023145"/>
    </source>
</evidence>
<dbReference type="SUPFAM" id="SSF53163">
    <property type="entry name" value="HybD-like"/>
    <property type="match status" value="1"/>
</dbReference>
<feature type="chain" id="PRO_5023281709" description="Germination protease" evidence="4">
    <location>
        <begin position="17"/>
        <end position="337"/>
    </location>
</feature>
<evidence type="ECO:0000256" key="2">
    <source>
        <dbReference type="ARBA" id="ARBA00022801"/>
    </source>
</evidence>
<dbReference type="GO" id="GO:0006508">
    <property type="term" value="P:proteolysis"/>
    <property type="evidence" value="ECO:0007669"/>
    <property type="project" value="UniProtKB-UniRule"/>
</dbReference>
<dbReference type="AlphaFoldDB" id="A0A4R3MNM8"/>
<dbReference type="InterPro" id="IPR023430">
    <property type="entry name" value="Pept_HybD-like_dom_sf"/>
</dbReference>
<comment type="function">
    <text evidence="4">Initiates the rapid degradation of small, acid-soluble proteins during spore germination.</text>
</comment>
<dbReference type="InterPro" id="IPR005080">
    <property type="entry name" value="Peptidase_A25"/>
</dbReference>
<feature type="propeptide" id="PRO_5021050764" evidence="4">
    <location>
        <begin position="1"/>
        <end position="16"/>
    </location>
</feature>
<comment type="caution">
    <text evidence="5">The sequence shown here is derived from an EMBL/GenBank/DDBJ whole genome shotgun (WGS) entry which is preliminary data.</text>
</comment>
<keyword evidence="3 4" id="KW-0865">Zymogen</keyword>
<dbReference type="Proteomes" id="UP000294902">
    <property type="component" value="Unassembled WGS sequence"/>
</dbReference>